<keyword evidence="2" id="KW-1185">Reference proteome</keyword>
<reference evidence="1 2" key="1">
    <citation type="journal article" date="2018" name="Front. Plant Sci.">
        <title>Red Clover (Trifolium pratense) and Zigzag Clover (T. medium) - A Picture of Genomic Similarities and Differences.</title>
        <authorList>
            <person name="Dluhosova J."/>
            <person name="Istvanek J."/>
            <person name="Nedelnik J."/>
            <person name="Repkova J."/>
        </authorList>
    </citation>
    <scope>NUCLEOTIDE SEQUENCE [LARGE SCALE GENOMIC DNA]</scope>
    <source>
        <strain evidence="2">cv. 10/8</strain>
        <tissue evidence="1">Leaf</tissue>
    </source>
</reference>
<proteinExistence type="predicted"/>
<protein>
    <submittedName>
        <fullName evidence="1">Uncharacterized protein</fullName>
    </submittedName>
</protein>
<organism evidence="1 2">
    <name type="scientific">Trifolium medium</name>
    <dbReference type="NCBI Taxonomy" id="97028"/>
    <lineage>
        <taxon>Eukaryota</taxon>
        <taxon>Viridiplantae</taxon>
        <taxon>Streptophyta</taxon>
        <taxon>Embryophyta</taxon>
        <taxon>Tracheophyta</taxon>
        <taxon>Spermatophyta</taxon>
        <taxon>Magnoliopsida</taxon>
        <taxon>eudicotyledons</taxon>
        <taxon>Gunneridae</taxon>
        <taxon>Pentapetalae</taxon>
        <taxon>rosids</taxon>
        <taxon>fabids</taxon>
        <taxon>Fabales</taxon>
        <taxon>Fabaceae</taxon>
        <taxon>Papilionoideae</taxon>
        <taxon>50 kb inversion clade</taxon>
        <taxon>NPAAA clade</taxon>
        <taxon>Hologalegina</taxon>
        <taxon>IRL clade</taxon>
        <taxon>Trifolieae</taxon>
        <taxon>Trifolium</taxon>
    </lineage>
</organism>
<evidence type="ECO:0000313" key="1">
    <source>
        <dbReference type="EMBL" id="MCI23782.1"/>
    </source>
</evidence>
<evidence type="ECO:0000313" key="2">
    <source>
        <dbReference type="Proteomes" id="UP000265520"/>
    </source>
</evidence>
<accession>A0A392QIV5</accession>
<sequence>MAFQTATWSVGISSNTWKAVNNIVNEHQSGYWFVVIPRAVVTVSLTDMSSIGVVFRELSSIAARWMFLDDPEATTLSGGSGSGIIV</sequence>
<comment type="caution">
    <text evidence="1">The sequence shown here is derived from an EMBL/GenBank/DDBJ whole genome shotgun (WGS) entry which is preliminary data.</text>
</comment>
<feature type="non-terminal residue" evidence="1">
    <location>
        <position position="86"/>
    </location>
</feature>
<name>A0A392QIV5_9FABA</name>
<dbReference type="Proteomes" id="UP000265520">
    <property type="component" value="Unassembled WGS sequence"/>
</dbReference>
<dbReference type="EMBL" id="LXQA010137804">
    <property type="protein sequence ID" value="MCI23782.1"/>
    <property type="molecule type" value="Genomic_DNA"/>
</dbReference>
<dbReference type="AlphaFoldDB" id="A0A392QIV5"/>